<evidence type="ECO:0000313" key="11">
    <source>
        <dbReference type="Proteomes" id="UP000182938"/>
    </source>
</evidence>
<dbReference type="PANTHER" id="PTHR47354">
    <property type="entry name" value="NADH OXIDOREDUCTASE HCR"/>
    <property type="match status" value="1"/>
</dbReference>
<gene>
    <name evidence="10" type="ORF">ASJ30_03840</name>
</gene>
<dbReference type="EMBL" id="CP013290">
    <property type="protein sequence ID" value="APH00771.1"/>
    <property type="molecule type" value="Genomic_DNA"/>
</dbReference>
<name>A0A1L3MEI8_9MICO</name>
<keyword evidence="2" id="KW-0285">Flavoprotein</keyword>
<dbReference type="PANTHER" id="PTHR47354:SF1">
    <property type="entry name" value="CARNITINE MONOOXYGENASE REDUCTASE SUBUNIT"/>
    <property type="match status" value="1"/>
</dbReference>
<dbReference type="PROSITE" id="PS00197">
    <property type="entry name" value="2FE2S_FER_1"/>
    <property type="match status" value="1"/>
</dbReference>
<dbReference type="PRINTS" id="PR00409">
    <property type="entry name" value="PHDIOXRDTASE"/>
</dbReference>
<keyword evidence="5" id="KW-0560">Oxidoreductase</keyword>
<dbReference type="Proteomes" id="UP000182938">
    <property type="component" value="Chromosome"/>
</dbReference>
<evidence type="ECO:0000256" key="3">
    <source>
        <dbReference type="ARBA" id="ARBA00022714"/>
    </source>
</evidence>
<evidence type="ECO:0000256" key="6">
    <source>
        <dbReference type="ARBA" id="ARBA00023004"/>
    </source>
</evidence>
<dbReference type="Gene3D" id="3.10.20.30">
    <property type="match status" value="1"/>
</dbReference>
<reference evidence="10 11" key="1">
    <citation type="submission" date="2015-11" db="EMBL/GenBank/DDBJ databases">
        <authorList>
            <person name="Zhang Y."/>
            <person name="Guo Z."/>
        </authorList>
    </citation>
    <scope>NUCLEOTIDE SEQUENCE [LARGE SCALE GENOMIC DNA]</scope>
    <source>
        <strain evidence="10 11">YFY001</strain>
    </source>
</reference>
<dbReference type="GO" id="GO:0016491">
    <property type="term" value="F:oxidoreductase activity"/>
    <property type="evidence" value="ECO:0007669"/>
    <property type="project" value="UniProtKB-KW"/>
</dbReference>
<evidence type="ECO:0000259" key="8">
    <source>
        <dbReference type="PROSITE" id="PS51085"/>
    </source>
</evidence>
<dbReference type="Pfam" id="PF00175">
    <property type="entry name" value="NAD_binding_1"/>
    <property type="match status" value="1"/>
</dbReference>
<dbReference type="InterPro" id="IPR017927">
    <property type="entry name" value="FAD-bd_FR_type"/>
</dbReference>
<dbReference type="InterPro" id="IPR001041">
    <property type="entry name" value="2Fe-2S_ferredoxin-type"/>
</dbReference>
<dbReference type="SUPFAM" id="SSF52343">
    <property type="entry name" value="Ferredoxin reductase-like, C-terminal NADP-linked domain"/>
    <property type="match status" value="1"/>
</dbReference>
<evidence type="ECO:0000256" key="2">
    <source>
        <dbReference type="ARBA" id="ARBA00022630"/>
    </source>
</evidence>
<proteinExistence type="predicted"/>
<evidence type="ECO:0000313" key="10">
    <source>
        <dbReference type="EMBL" id="APH00771.1"/>
    </source>
</evidence>
<accession>A0A1L3MEI8</accession>
<keyword evidence="11" id="KW-1185">Reference proteome</keyword>
<evidence type="ECO:0000256" key="7">
    <source>
        <dbReference type="ARBA" id="ARBA00023014"/>
    </source>
</evidence>
<dbReference type="KEGG" id="jte:ASJ30_03840"/>
<dbReference type="CDD" id="cd06185">
    <property type="entry name" value="PDR_like"/>
    <property type="match status" value="1"/>
</dbReference>
<keyword evidence="4" id="KW-0479">Metal-binding</keyword>
<feature type="domain" description="2Fe-2S ferredoxin-type" evidence="8">
    <location>
        <begin position="237"/>
        <end position="322"/>
    </location>
</feature>
<dbReference type="InterPro" id="IPR050415">
    <property type="entry name" value="MRET"/>
</dbReference>
<dbReference type="GO" id="GO:0046872">
    <property type="term" value="F:metal ion binding"/>
    <property type="evidence" value="ECO:0007669"/>
    <property type="project" value="UniProtKB-KW"/>
</dbReference>
<feature type="domain" description="FAD-binding FR-type" evidence="9">
    <location>
        <begin position="2"/>
        <end position="105"/>
    </location>
</feature>
<dbReference type="InterPro" id="IPR017938">
    <property type="entry name" value="Riboflavin_synthase-like_b-brl"/>
</dbReference>
<evidence type="ECO:0000256" key="1">
    <source>
        <dbReference type="ARBA" id="ARBA00001974"/>
    </source>
</evidence>
<dbReference type="SUPFAM" id="SSF63380">
    <property type="entry name" value="Riboflavin synthase domain-like"/>
    <property type="match status" value="1"/>
</dbReference>
<keyword evidence="3" id="KW-0001">2Fe-2S</keyword>
<dbReference type="PROSITE" id="PS51085">
    <property type="entry name" value="2FE2S_FER_2"/>
    <property type="match status" value="1"/>
</dbReference>
<dbReference type="InterPro" id="IPR039261">
    <property type="entry name" value="FNR_nucleotide-bd"/>
</dbReference>
<comment type="cofactor">
    <cofactor evidence="1">
        <name>FAD</name>
        <dbReference type="ChEBI" id="CHEBI:57692"/>
    </cofactor>
</comment>
<dbReference type="InterPro" id="IPR006058">
    <property type="entry name" value="2Fe2S_fd_BS"/>
</dbReference>
<dbReference type="GO" id="GO:0051537">
    <property type="term" value="F:2 iron, 2 sulfur cluster binding"/>
    <property type="evidence" value="ECO:0007669"/>
    <property type="project" value="UniProtKB-KW"/>
</dbReference>
<dbReference type="Pfam" id="PF00111">
    <property type="entry name" value="Fer2"/>
    <property type="match status" value="1"/>
</dbReference>
<dbReference type="PROSITE" id="PS51384">
    <property type="entry name" value="FAD_FR"/>
    <property type="match status" value="1"/>
</dbReference>
<dbReference type="AlphaFoldDB" id="A0A1L3MEI8"/>
<evidence type="ECO:0008006" key="12">
    <source>
        <dbReference type="Google" id="ProtNLM"/>
    </source>
</evidence>
<dbReference type="Gene3D" id="2.40.30.10">
    <property type="entry name" value="Translation factors"/>
    <property type="match status" value="1"/>
</dbReference>
<dbReference type="RefSeq" id="WP_072623934.1">
    <property type="nucleotide sequence ID" value="NZ_CP013290.1"/>
</dbReference>
<evidence type="ECO:0000259" key="9">
    <source>
        <dbReference type="PROSITE" id="PS51384"/>
    </source>
</evidence>
<dbReference type="InterPro" id="IPR001433">
    <property type="entry name" value="OxRdtase_FAD/NAD-bd"/>
</dbReference>
<evidence type="ECO:0000256" key="4">
    <source>
        <dbReference type="ARBA" id="ARBA00022723"/>
    </source>
</evidence>
<dbReference type="CDD" id="cd00207">
    <property type="entry name" value="fer2"/>
    <property type="match status" value="1"/>
</dbReference>
<sequence>MAEQREVRVSRMQWEAEGVLSLRLTRIESEDPMPEWAPGDHIDVYVPDGTTRQYSLCGDPTDRGHWEIAVLREHEGRGGSAYIHDELRVGDRLLVTRPRNTFALEDASHHALVAGGIGITPMMAMAEHLAREDRPFHLTYGGRTSGAMAFRDRLAVLGDRVSFLAEDAQGRPDLEALVRDLPEGGLVYVCGPLGLLQAVQAAAEAVHGPDHDVVRFELFSRDGLEPVVGQALDADDYELVLARSGHTLRLAPEDNILDKALALGVDVDNDCREGICGSCVTAIISGEVDHRDLVMTKKEHAAMKEMMICVSRPTCARLELDL</sequence>
<keyword evidence="7" id="KW-0411">Iron-sulfur</keyword>
<dbReference type="InterPro" id="IPR036010">
    <property type="entry name" value="2Fe-2S_ferredoxin-like_sf"/>
</dbReference>
<keyword evidence="6" id="KW-0408">Iron</keyword>
<protein>
    <recommendedName>
        <fullName evidence="12">Ferredoxin-NADP reductase</fullName>
    </recommendedName>
</protein>
<dbReference type="SUPFAM" id="SSF54292">
    <property type="entry name" value="2Fe-2S ferredoxin-like"/>
    <property type="match status" value="1"/>
</dbReference>
<dbReference type="Gene3D" id="3.40.50.80">
    <property type="entry name" value="Nucleotide-binding domain of ferredoxin-NADP reductase (FNR) module"/>
    <property type="match status" value="1"/>
</dbReference>
<evidence type="ECO:0000256" key="5">
    <source>
        <dbReference type="ARBA" id="ARBA00023002"/>
    </source>
</evidence>
<dbReference type="InterPro" id="IPR012675">
    <property type="entry name" value="Beta-grasp_dom_sf"/>
</dbReference>
<organism evidence="10 11">
    <name type="scientific">Janibacter indicus</name>
    <dbReference type="NCBI Taxonomy" id="857417"/>
    <lineage>
        <taxon>Bacteria</taxon>
        <taxon>Bacillati</taxon>
        <taxon>Actinomycetota</taxon>
        <taxon>Actinomycetes</taxon>
        <taxon>Micrococcales</taxon>
        <taxon>Intrasporangiaceae</taxon>
        <taxon>Janibacter</taxon>
    </lineage>
</organism>